<evidence type="ECO:0000313" key="4">
    <source>
        <dbReference type="Proteomes" id="UP000261600"/>
    </source>
</evidence>
<feature type="chain" id="PRO_5044598777" description="C-type lectin domain-containing protein" evidence="1">
    <location>
        <begin position="21"/>
        <end position="381"/>
    </location>
</feature>
<dbReference type="Gene3D" id="3.10.100.10">
    <property type="entry name" value="Mannose-Binding Protein A, subunit A"/>
    <property type="match status" value="1"/>
</dbReference>
<dbReference type="InterPro" id="IPR016084">
    <property type="entry name" value="Haem_Oase-like_multi-hlx"/>
</dbReference>
<accession>A0A3Q3Q7A5</accession>
<dbReference type="PANTHER" id="PTHR22803">
    <property type="entry name" value="MANNOSE, PHOSPHOLIPASE, LECTIN RECEPTOR RELATED"/>
    <property type="match status" value="1"/>
</dbReference>
<dbReference type="InterPro" id="IPR016186">
    <property type="entry name" value="C-type_lectin-like/link_sf"/>
</dbReference>
<proteinExistence type="predicted"/>
<dbReference type="Pfam" id="PF00059">
    <property type="entry name" value="Lectin_C"/>
    <property type="match status" value="1"/>
</dbReference>
<dbReference type="InterPro" id="IPR001304">
    <property type="entry name" value="C-type_lectin-like"/>
</dbReference>
<dbReference type="CDD" id="cd00037">
    <property type="entry name" value="CLECT"/>
    <property type="match status" value="1"/>
</dbReference>
<dbReference type="InterPro" id="IPR050111">
    <property type="entry name" value="C-type_lectin/snaclec_domain"/>
</dbReference>
<dbReference type="Gene3D" id="1.20.910.10">
    <property type="entry name" value="Heme oxygenase-like"/>
    <property type="match status" value="1"/>
</dbReference>
<protein>
    <recommendedName>
        <fullName evidence="2">C-type lectin domain-containing protein</fullName>
    </recommendedName>
</protein>
<evidence type="ECO:0000259" key="2">
    <source>
        <dbReference type="PROSITE" id="PS50041"/>
    </source>
</evidence>
<reference evidence="3" key="1">
    <citation type="submission" date="2025-05" db="UniProtKB">
        <authorList>
            <consortium name="Ensembl"/>
        </authorList>
    </citation>
    <scope>IDENTIFICATION</scope>
</reference>
<dbReference type="AlphaFoldDB" id="A0A3Q3Q7A5"/>
<evidence type="ECO:0000313" key="3">
    <source>
        <dbReference type="Ensembl" id="ENSMALP00000006065.1"/>
    </source>
</evidence>
<keyword evidence="1" id="KW-0732">Signal</keyword>
<dbReference type="GeneID" id="109951912"/>
<dbReference type="PROSITE" id="PS50041">
    <property type="entry name" value="C_TYPE_LECTIN_2"/>
    <property type="match status" value="1"/>
</dbReference>
<dbReference type="Proteomes" id="UP000261600">
    <property type="component" value="Unplaced"/>
</dbReference>
<dbReference type="SMART" id="SM00034">
    <property type="entry name" value="CLECT"/>
    <property type="match status" value="1"/>
</dbReference>
<dbReference type="InterPro" id="IPR016187">
    <property type="entry name" value="CTDL_fold"/>
</dbReference>
<dbReference type="Ensembl" id="ENSMALT00000006179.1">
    <property type="protein sequence ID" value="ENSMALP00000006046.1"/>
    <property type="gene ID" value="ENSMALG00000004329.1"/>
</dbReference>
<feature type="signal peptide" evidence="1">
    <location>
        <begin position="1"/>
        <end position="20"/>
    </location>
</feature>
<evidence type="ECO:0000256" key="1">
    <source>
        <dbReference type="SAM" id="SignalP"/>
    </source>
</evidence>
<dbReference type="SUPFAM" id="SSF48613">
    <property type="entry name" value="Heme oxygenase-like"/>
    <property type="match status" value="1"/>
</dbReference>
<dbReference type="STRING" id="43700.ENSMALP00000006065"/>
<feature type="domain" description="C-type lectin" evidence="2">
    <location>
        <begin position="40"/>
        <end position="152"/>
    </location>
</feature>
<sequence>MMMRVLVPLLFPVLLMKAFASPSSSGVDPASPCPPRWLLFGQRCFAFYPVWSTWSTATSLCSETYSDLVSLHTPEEHQFVRQLTNTSVWLGGYQAQQNDSWFWSDGSPVRIKSWTNETQGKTREGGACMEMEPKGGRLHSAPCGELRFYICCIRANSRSAVIPSSSKPGIVPGVSLFDVVWSFSNLLAEEILYSSPFLGELQSGILTKSCYISFVQQEALYLQRVSNTLEALISSQQEMDDTTPLLLDALEHYSSKKQSLLTSRPPQWLLYSLQSFHSVVLKEPVYWLVALSARTSLHMFLANTLSFHKPKFDPMLVSNSMFRTLYHDWKDDITWTQRYQKVIEERQNQINVYQAIQIFREHMMNQKNFFKAVTCDTEDES</sequence>
<dbReference type="Ensembl" id="ENSMALT00000006198.1">
    <property type="protein sequence ID" value="ENSMALP00000006065.1"/>
    <property type="gene ID" value="ENSMALG00000004329.1"/>
</dbReference>
<keyword evidence="4" id="KW-1185">Reference proteome</keyword>
<name>A0A3Q3Q7A5_MONAL</name>
<dbReference type="RefSeq" id="XP_020442334.1">
    <property type="nucleotide sequence ID" value="XM_020586678.1"/>
</dbReference>
<organism evidence="3 4">
    <name type="scientific">Monopterus albus</name>
    <name type="common">Swamp eel</name>
    <dbReference type="NCBI Taxonomy" id="43700"/>
    <lineage>
        <taxon>Eukaryota</taxon>
        <taxon>Metazoa</taxon>
        <taxon>Chordata</taxon>
        <taxon>Craniata</taxon>
        <taxon>Vertebrata</taxon>
        <taxon>Euteleostomi</taxon>
        <taxon>Actinopterygii</taxon>
        <taxon>Neopterygii</taxon>
        <taxon>Teleostei</taxon>
        <taxon>Neoteleostei</taxon>
        <taxon>Acanthomorphata</taxon>
        <taxon>Anabantaria</taxon>
        <taxon>Synbranchiformes</taxon>
        <taxon>Synbranchidae</taxon>
        <taxon>Monopterus</taxon>
    </lineage>
</organism>
<dbReference type="SUPFAM" id="SSF56436">
    <property type="entry name" value="C-type lectin-like"/>
    <property type="match status" value="1"/>
</dbReference>